<protein>
    <submittedName>
        <fullName evidence="1">1D-myo-inositol 2-acetamido-2-deoxy-alpha-D-glucopyranoside deacetylase</fullName>
        <ecNumber evidence="1">3.5.1.103</ecNumber>
    </submittedName>
</protein>
<dbReference type="SUPFAM" id="SSF102588">
    <property type="entry name" value="LmbE-like"/>
    <property type="match status" value="1"/>
</dbReference>
<proteinExistence type="predicted"/>
<accession>A0A518GF32</accession>
<dbReference type="GO" id="GO:0035595">
    <property type="term" value="F:N-acetylglucosaminylinositol deacetylase activity"/>
    <property type="evidence" value="ECO:0007669"/>
    <property type="project" value="UniProtKB-EC"/>
</dbReference>
<dbReference type="PANTHER" id="PTHR12993:SF11">
    <property type="entry name" value="N-ACETYLGLUCOSAMINYL-PHOSPHATIDYLINOSITOL DE-N-ACETYLASE"/>
    <property type="match status" value="1"/>
</dbReference>
<dbReference type="InterPro" id="IPR024078">
    <property type="entry name" value="LmbE-like_dom_sf"/>
</dbReference>
<dbReference type="KEGG" id="ahel:Q31a_55990"/>
<evidence type="ECO:0000313" key="1">
    <source>
        <dbReference type="EMBL" id="QDV27211.1"/>
    </source>
</evidence>
<dbReference type="EMBL" id="CP036298">
    <property type="protein sequence ID" value="QDV27211.1"/>
    <property type="molecule type" value="Genomic_DNA"/>
</dbReference>
<dbReference type="Pfam" id="PF02585">
    <property type="entry name" value="PIG-L"/>
    <property type="match status" value="1"/>
</dbReference>
<organism evidence="1 2">
    <name type="scientific">Aureliella helgolandensis</name>
    <dbReference type="NCBI Taxonomy" id="2527968"/>
    <lineage>
        <taxon>Bacteria</taxon>
        <taxon>Pseudomonadati</taxon>
        <taxon>Planctomycetota</taxon>
        <taxon>Planctomycetia</taxon>
        <taxon>Pirellulales</taxon>
        <taxon>Pirellulaceae</taxon>
        <taxon>Aureliella</taxon>
    </lineage>
</organism>
<dbReference type="EC" id="3.5.1.103" evidence="1"/>
<dbReference type="OrthoDB" id="9790023at2"/>
<name>A0A518GF32_9BACT</name>
<dbReference type="AlphaFoldDB" id="A0A518GF32"/>
<dbReference type="InterPro" id="IPR003737">
    <property type="entry name" value="GlcNAc_PI_deacetylase-related"/>
</dbReference>
<keyword evidence="2" id="KW-1185">Reference proteome</keyword>
<dbReference type="PANTHER" id="PTHR12993">
    <property type="entry name" value="N-ACETYLGLUCOSAMINYL-PHOSPHATIDYLINOSITOL DE-N-ACETYLASE-RELATED"/>
    <property type="match status" value="1"/>
</dbReference>
<evidence type="ECO:0000313" key="2">
    <source>
        <dbReference type="Proteomes" id="UP000318017"/>
    </source>
</evidence>
<dbReference type="Proteomes" id="UP000318017">
    <property type="component" value="Chromosome"/>
</dbReference>
<reference evidence="1 2" key="1">
    <citation type="submission" date="2019-02" db="EMBL/GenBank/DDBJ databases">
        <title>Deep-cultivation of Planctomycetes and their phenomic and genomic characterization uncovers novel biology.</title>
        <authorList>
            <person name="Wiegand S."/>
            <person name="Jogler M."/>
            <person name="Boedeker C."/>
            <person name="Pinto D."/>
            <person name="Vollmers J."/>
            <person name="Rivas-Marin E."/>
            <person name="Kohn T."/>
            <person name="Peeters S.H."/>
            <person name="Heuer A."/>
            <person name="Rast P."/>
            <person name="Oberbeckmann S."/>
            <person name="Bunk B."/>
            <person name="Jeske O."/>
            <person name="Meyerdierks A."/>
            <person name="Storesund J.E."/>
            <person name="Kallscheuer N."/>
            <person name="Luecker S."/>
            <person name="Lage O.M."/>
            <person name="Pohl T."/>
            <person name="Merkel B.J."/>
            <person name="Hornburger P."/>
            <person name="Mueller R.-W."/>
            <person name="Bruemmer F."/>
            <person name="Labrenz M."/>
            <person name="Spormann A.M."/>
            <person name="Op den Camp H."/>
            <person name="Overmann J."/>
            <person name="Amann R."/>
            <person name="Jetten M.S.M."/>
            <person name="Mascher T."/>
            <person name="Medema M.H."/>
            <person name="Devos D.P."/>
            <person name="Kaster A.-K."/>
            <person name="Ovreas L."/>
            <person name="Rohde M."/>
            <person name="Galperin M.Y."/>
            <person name="Jogler C."/>
        </authorList>
    </citation>
    <scope>NUCLEOTIDE SEQUENCE [LARGE SCALE GENOMIC DNA]</scope>
    <source>
        <strain evidence="1 2">Q31a</strain>
    </source>
</reference>
<dbReference type="RefSeq" id="WP_145084251.1">
    <property type="nucleotide sequence ID" value="NZ_CP036298.1"/>
</dbReference>
<dbReference type="Gene3D" id="3.40.50.10320">
    <property type="entry name" value="LmbE-like"/>
    <property type="match status" value="1"/>
</dbReference>
<keyword evidence="1" id="KW-0378">Hydrolase</keyword>
<sequence length="271" mass="30511">MEPCKVLVIGAHPDDAEVFAGGLVVRHCQQHSVVRIVSVTDGRSGHHEIPPEALVPIRREEARQAGESVGAEYLTWDFPDGTLQPTLEVRAAIIREIRTFAPDLVMTHRPNDYHPDHRAVGTAVQDASYLVTVPHVCPETPALRSDPVVGFMCDLFTRPNRLRADAILDVAAELDGLTSMAACHKSQFFEWLAYHDGELDSLPESDADRWTWLANHFKRLYSQRLQHFQPELQAQGISWTDSQLLEVYEISEYATRLSPEQRQRLFPGALS</sequence>
<gene>
    <name evidence="1" type="primary">mshB_3</name>
    <name evidence="1" type="ORF">Q31a_55990</name>
</gene>